<dbReference type="EMBL" id="UATL01000001">
    <property type="protein sequence ID" value="SPY28084.1"/>
    <property type="molecule type" value="Genomic_DNA"/>
</dbReference>
<proteinExistence type="predicted"/>
<dbReference type="GeneID" id="93397649"/>
<evidence type="ECO:0000313" key="2">
    <source>
        <dbReference type="Proteomes" id="UP000251647"/>
    </source>
</evidence>
<dbReference type="RefSeq" id="WP_106142551.1">
    <property type="nucleotide sequence ID" value="NZ_CP018297.1"/>
</dbReference>
<name>A0A2T3QLW1_PHODM</name>
<accession>A0A2T3QLW1</accession>
<reference evidence="1 2" key="1">
    <citation type="submission" date="2018-06" db="EMBL/GenBank/DDBJ databases">
        <authorList>
            <consortium name="Pathogen Informatics"/>
            <person name="Doyle S."/>
        </authorList>
    </citation>
    <scope>NUCLEOTIDE SEQUENCE [LARGE SCALE GENOMIC DNA]</scope>
    <source>
        <strain evidence="1 2">NCTC11647</strain>
    </source>
</reference>
<evidence type="ECO:0000313" key="1">
    <source>
        <dbReference type="EMBL" id="SPY28084.1"/>
    </source>
</evidence>
<protein>
    <submittedName>
        <fullName evidence="1">Uncharacterized protein</fullName>
    </submittedName>
</protein>
<dbReference type="OrthoDB" id="6198870at2"/>
<dbReference type="AlphaFoldDB" id="A0A2T3QLW1"/>
<organism evidence="1 2">
    <name type="scientific">Photobacterium damselae</name>
    <dbReference type="NCBI Taxonomy" id="38293"/>
    <lineage>
        <taxon>Bacteria</taxon>
        <taxon>Pseudomonadati</taxon>
        <taxon>Pseudomonadota</taxon>
        <taxon>Gammaproteobacteria</taxon>
        <taxon>Vibrionales</taxon>
        <taxon>Vibrionaceae</taxon>
        <taxon>Photobacterium</taxon>
    </lineage>
</organism>
<dbReference type="NCBIfam" id="NF033493">
    <property type="entry name" value="MetS_like_NSS"/>
    <property type="match status" value="1"/>
</dbReference>
<dbReference type="Proteomes" id="UP000251647">
    <property type="component" value="Unassembled WGS sequence"/>
</dbReference>
<gene>
    <name evidence="1" type="ORF">NCTC11647_01171</name>
</gene>
<sequence length="34" mass="3695">MTTSAIFMMLFGFIVTWGGAAYCISLAMKSKTES</sequence>